<dbReference type="Pfam" id="PF03695">
    <property type="entry name" value="UPF0149"/>
    <property type="match status" value="1"/>
</dbReference>
<dbReference type="Proteomes" id="UP001143304">
    <property type="component" value="Unassembled WGS sequence"/>
</dbReference>
<sequence length="245" mass="26605">MSYYSGPARRGQRHKSHTYQWHGILFERSSAPRNTTACRSGETVLMYDETNEGVVVFDFDELADHLLEQGTLVSPSQLHGCLCGLLSAGAPPMAEYGLDALAQALDLVVHGELAGRVMQLYSASGAALQDEEFTFYPLLPAEETDISERTLALAAWCEGFLTGFAYAAAGEDQSGKTFSEPCSEALRDIAALAQAEAAEDEIDDEAEENYAELVEYLRIAVINVYLENGAEPQDHASHPGTSPLH</sequence>
<dbReference type="PANTHER" id="PTHR37528:SF1">
    <property type="entry name" value="UPF0149 PROTEIN YGFB"/>
    <property type="match status" value="1"/>
</dbReference>
<evidence type="ECO:0000313" key="3">
    <source>
        <dbReference type="Proteomes" id="UP001143304"/>
    </source>
</evidence>
<organism evidence="2 3">
    <name type="scientific">Candidatus Marimicrobium litorale</name>
    <dbReference type="NCBI Taxonomy" id="2518991"/>
    <lineage>
        <taxon>Bacteria</taxon>
        <taxon>Pseudomonadati</taxon>
        <taxon>Pseudomonadota</taxon>
        <taxon>Gammaproteobacteria</taxon>
        <taxon>Cellvibrionales</taxon>
        <taxon>Halieaceae</taxon>
        <taxon>Marimicrobium</taxon>
    </lineage>
</organism>
<comment type="caution">
    <text evidence="2">The sequence shown here is derived from an EMBL/GenBank/DDBJ whole genome shotgun (WGS) entry which is preliminary data.</text>
</comment>
<protein>
    <submittedName>
        <fullName evidence="2">YecA family protein</fullName>
    </submittedName>
</protein>
<gene>
    <name evidence="2" type="ORF">EYC82_12240</name>
</gene>
<dbReference type="NCBIfam" id="TIGR02292">
    <property type="entry name" value="ygfB_yecA"/>
    <property type="match status" value="1"/>
</dbReference>
<comment type="similarity">
    <text evidence="1">Belongs to the UPF0149 family.</text>
</comment>
<evidence type="ECO:0000313" key="2">
    <source>
        <dbReference type="EMBL" id="MCX2978127.1"/>
    </source>
</evidence>
<accession>A0ABT3T785</accession>
<evidence type="ECO:0000256" key="1">
    <source>
        <dbReference type="ARBA" id="ARBA00038308"/>
    </source>
</evidence>
<dbReference type="PANTHER" id="PTHR37528">
    <property type="entry name" value="UPF0149 PROTEIN YGFB"/>
    <property type="match status" value="1"/>
</dbReference>
<keyword evidence="3" id="KW-1185">Reference proteome</keyword>
<dbReference type="EMBL" id="SHNO01000001">
    <property type="protein sequence ID" value="MCX2978127.1"/>
    <property type="molecule type" value="Genomic_DNA"/>
</dbReference>
<name>A0ABT3T785_9GAMM</name>
<dbReference type="SUPFAM" id="SSF101327">
    <property type="entry name" value="YgfB-like"/>
    <property type="match status" value="1"/>
</dbReference>
<dbReference type="InterPro" id="IPR011978">
    <property type="entry name" value="YgfB-like"/>
</dbReference>
<dbReference type="Gene3D" id="1.20.120.740">
    <property type="entry name" value="YgfB uncharacterised protein family UPF0149, PF03695"/>
    <property type="match status" value="1"/>
</dbReference>
<dbReference type="InterPro" id="IPR036255">
    <property type="entry name" value="YgfB-like_sf"/>
</dbReference>
<reference evidence="2" key="1">
    <citation type="submission" date="2019-02" db="EMBL/GenBank/DDBJ databases">
        <authorList>
            <person name="Li S.-H."/>
        </authorList>
    </citation>
    <scope>NUCLEOTIDE SEQUENCE</scope>
    <source>
        <strain evidence="2">IMCC11814</strain>
    </source>
</reference>
<proteinExistence type="inferred from homology"/>